<name>A0A9W8JKB2_9AGAR</name>
<feature type="region of interest" description="Disordered" evidence="1">
    <location>
        <begin position="324"/>
        <end position="390"/>
    </location>
</feature>
<keyword evidence="3" id="KW-1185">Reference proteome</keyword>
<dbReference type="Proteomes" id="UP001140091">
    <property type="component" value="Unassembled WGS sequence"/>
</dbReference>
<evidence type="ECO:0000313" key="3">
    <source>
        <dbReference type="Proteomes" id="UP001140091"/>
    </source>
</evidence>
<feature type="compositionally biased region" description="Basic and acidic residues" evidence="1">
    <location>
        <begin position="112"/>
        <end position="124"/>
    </location>
</feature>
<sequence length="737" mass="82730">MTNNAYEDILLPDVDLFNIDSVKAFNEARQKRISAGDKNPPPEAIFRERLQTPPPKDRQAKDHEIIAGFLSATPNTRRRALNDLIKKQKEDGLWEEEGDRSITVSDDESDEEVRRQLGDSDKDQNASLIPLSKKLLTASDLQDFNPSKHGGLIIPSVMQNLVIVRQHIPMSLFLPESLERFRSNRVKFISDYPASRSKDTTTEKKIKIPDVKDFPDEANLSALQWTQALPNYKKFLRQVADDAVCKIFKRHFDALQSELDFESNFPAMLAMDILFRSKFYESLVRFNEVQWDKDLAQCRAMQIRKDLSQANSASSAYRQDSRFNRRFAPYPQPRQPTSSASFHDPLSASSVSERTLTKNALKRIRRKANRRSQLPKEDNSSNEVVTDVQSAQVSTSVVDVHSEDIVPMTHLTSAPSVVAPRIMPVAGTNTVPPTNQPDSSSLADDDLSIIAASFASSLSLDSLASSASQKLLLATHSDSSHTFSATIQSFINLLSFRASFVKSDRFPYNVLQSVEMSPYDSNEVYSRIITPYSAEAFRIFLEAAGIHHMYPYLSHKITHGFSLGNLTSIDVSFTPDNLRSALPHSTVINEYIQEEIRLNRFSGPFTQEELERITGPFRSSPLQIVTKQGPPWFFSQAPNSDDFPTCWGTPDECAFLVAIAPPGAQACTLDIEGAYRTIPVRPDHKRFLIIKHKGLFYLNHDVPFGLRNASGLQGEVADAIVDIWHSLGVGPVIKWVL</sequence>
<dbReference type="OrthoDB" id="3018720at2759"/>
<comment type="caution">
    <text evidence="2">The sequence shown here is derived from an EMBL/GenBank/DDBJ whole genome shotgun (WGS) entry which is preliminary data.</text>
</comment>
<feature type="compositionally biased region" description="Basic residues" evidence="1">
    <location>
        <begin position="360"/>
        <end position="370"/>
    </location>
</feature>
<dbReference type="EMBL" id="JANBPK010000597">
    <property type="protein sequence ID" value="KAJ2935338.1"/>
    <property type="molecule type" value="Genomic_DNA"/>
</dbReference>
<proteinExistence type="predicted"/>
<evidence type="ECO:0000256" key="1">
    <source>
        <dbReference type="SAM" id="MobiDB-lite"/>
    </source>
</evidence>
<reference evidence="2" key="1">
    <citation type="submission" date="2022-06" db="EMBL/GenBank/DDBJ databases">
        <title>Genome Sequence of Candolleomyces eurysporus.</title>
        <authorList>
            <person name="Buettner E."/>
        </authorList>
    </citation>
    <scope>NUCLEOTIDE SEQUENCE</scope>
    <source>
        <strain evidence="2">VTCC 930004</strain>
    </source>
</reference>
<gene>
    <name evidence="2" type="ORF">H1R20_g1756</name>
</gene>
<feature type="region of interest" description="Disordered" evidence="1">
    <location>
        <begin position="31"/>
        <end position="60"/>
    </location>
</feature>
<feature type="region of interest" description="Disordered" evidence="1">
    <location>
        <begin position="96"/>
        <end position="124"/>
    </location>
</feature>
<dbReference type="AlphaFoldDB" id="A0A9W8JKB2"/>
<feature type="compositionally biased region" description="Basic and acidic residues" evidence="1">
    <location>
        <begin position="45"/>
        <end position="60"/>
    </location>
</feature>
<accession>A0A9W8JKB2</accession>
<evidence type="ECO:0000313" key="2">
    <source>
        <dbReference type="EMBL" id="KAJ2935338.1"/>
    </source>
</evidence>
<feature type="non-terminal residue" evidence="2">
    <location>
        <position position="737"/>
    </location>
</feature>
<feature type="compositionally biased region" description="Polar residues" evidence="1">
    <location>
        <begin position="335"/>
        <end position="358"/>
    </location>
</feature>
<feature type="compositionally biased region" description="Polar residues" evidence="1">
    <location>
        <begin position="381"/>
        <end position="390"/>
    </location>
</feature>
<protein>
    <submittedName>
        <fullName evidence="2">Uncharacterized protein</fullName>
    </submittedName>
</protein>
<organism evidence="2 3">
    <name type="scientific">Candolleomyces eurysporus</name>
    <dbReference type="NCBI Taxonomy" id="2828524"/>
    <lineage>
        <taxon>Eukaryota</taxon>
        <taxon>Fungi</taxon>
        <taxon>Dikarya</taxon>
        <taxon>Basidiomycota</taxon>
        <taxon>Agaricomycotina</taxon>
        <taxon>Agaricomycetes</taxon>
        <taxon>Agaricomycetidae</taxon>
        <taxon>Agaricales</taxon>
        <taxon>Agaricineae</taxon>
        <taxon>Psathyrellaceae</taxon>
        <taxon>Candolleomyces</taxon>
    </lineage>
</organism>